<evidence type="ECO:0000313" key="5">
    <source>
        <dbReference type="EMBL" id="KAK4260862.1"/>
    </source>
</evidence>
<dbReference type="GO" id="GO:1902388">
    <property type="term" value="F:ceramide 1-phosphate transfer activity"/>
    <property type="evidence" value="ECO:0007669"/>
    <property type="project" value="TreeGrafter"/>
</dbReference>
<reference evidence="5" key="1">
    <citation type="submission" date="2023-10" db="EMBL/GenBank/DDBJ databases">
        <title>Chromosome-level genome of the transformable northern wattle, Acacia crassicarpa.</title>
        <authorList>
            <person name="Massaro I."/>
            <person name="Sinha N.R."/>
            <person name="Poethig S."/>
            <person name="Leichty A.R."/>
        </authorList>
    </citation>
    <scope>NUCLEOTIDE SEQUENCE</scope>
    <source>
        <strain evidence="5">Acra3RX</strain>
        <tissue evidence="5">Leaf</tissue>
    </source>
</reference>
<dbReference type="InterPro" id="IPR036497">
    <property type="entry name" value="GLTP_sf"/>
</dbReference>
<comment type="similarity">
    <text evidence="1">Belongs to the GLTP family.</text>
</comment>
<dbReference type="PANTHER" id="PTHR10219">
    <property type="entry name" value="GLYCOLIPID TRANSFER PROTEIN-RELATED"/>
    <property type="match status" value="1"/>
</dbReference>
<dbReference type="GO" id="GO:0016020">
    <property type="term" value="C:membrane"/>
    <property type="evidence" value="ECO:0007669"/>
    <property type="project" value="TreeGrafter"/>
</dbReference>
<dbReference type="GO" id="GO:1902387">
    <property type="term" value="F:ceramide 1-phosphate binding"/>
    <property type="evidence" value="ECO:0007669"/>
    <property type="project" value="TreeGrafter"/>
</dbReference>
<evidence type="ECO:0000256" key="2">
    <source>
        <dbReference type="ARBA" id="ARBA00022448"/>
    </source>
</evidence>
<feature type="domain" description="Glycolipid transfer protein" evidence="4">
    <location>
        <begin position="46"/>
        <end position="183"/>
    </location>
</feature>
<accession>A0AAE1IZD2</accession>
<organism evidence="5 6">
    <name type="scientific">Acacia crassicarpa</name>
    <name type="common">northern wattle</name>
    <dbReference type="NCBI Taxonomy" id="499986"/>
    <lineage>
        <taxon>Eukaryota</taxon>
        <taxon>Viridiplantae</taxon>
        <taxon>Streptophyta</taxon>
        <taxon>Embryophyta</taxon>
        <taxon>Tracheophyta</taxon>
        <taxon>Spermatophyta</taxon>
        <taxon>Magnoliopsida</taxon>
        <taxon>eudicotyledons</taxon>
        <taxon>Gunneridae</taxon>
        <taxon>Pentapetalae</taxon>
        <taxon>rosids</taxon>
        <taxon>fabids</taxon>
        <taxon>Fabales</taxon>
        <taxon>Fabaceae</taxon>
        <taxon>Caesalpinioideae</taxon>
        <taxon>mimosoid clade</taxon>
        <taxon>Acacieae</taxon>
        <taxon>Acacia</taxon>
    </lineage>
</organism>
<evidence type="ECO:0000313" key="6">
    <source>
        <dbReference type="Proteomes" id="UP001293593"/>
    </source>
</evidence>
<protein>
    <recommendedName>
        <fullName evidence="4">Glycolipid transfer protein domain-containing protein</fullName>
    </recommendedName>
</protein>
<dbReference type="PANTHER" id="PTHR10219:SF28">
    <property type="entry name" value="ACD11 HOMOLOG PROTEIN"/>
    <property type="match status" value="1"/>
</dbReference>
<sequence length="219" mass="24862">MFNCKVIENEVTPPTMPLSSMADAFEELAKTLKCRSNGSTGQGMLRLDNFCQDCYLVSFLFNSLGLAFKFAELEYVAKLDALVEASKSFDTLGDILDRDIAHDTVKTSGSFSRNLRRVRQGLDLIRAIFENFLSNDDNSLREVASTAYAQVCAPYHTWAVRTAVAAGMYTLPTRDQLLERLNETDQSAKKKMRRYIKASRPVIEYIDKLYLSRNIILDW</sequence>
<dbReference type="FunFam" id="1.10.3520.10:FF:000005">
    <property type="entry name" value="Accelerated cell death 11"/>
    <property type="match status" value="1"/>
</dbReference>
<dbReference type="EMBL" id="JAWXYG010000010">
    <property type="protein sequence ID" value="KAK4260862.1"/>
    <property type="molecule type" value="Genomic_DNA"/>
</dbReference>
<proteinExistence type="inferred from homology"/>
<dbReference type="GO" id="GO:0005829">
    <property type="term" value="C:cytosol"/>
    <property type="evidence" value="ECO:0007669"/>
    <property type="project" value="TreeGrafter"/>
</dbReference>
<gene>
    <name evidence="5" type="ORF">QN277_003926</name>
</gene>
<dbReference type="Proteomes" id="UP001293593">
    <property type="component" value="Unassembled WGS sequence"/>
</dbReference>
<evidence type="ECO:0000256" key="1">
    <source>
        <dbReference type="ARBA" id="ARBA00007148"/>
    </source>
</evidence>
<keyword evidence="3" id="KW-0445">Lipid transport</keyword>
<evidence type="ECO:0000256" key="3">
    <source>
        <dbReference type="ARBA" id="ARBA00023055"/>
    </source>
</evidence>
<name>A0AAE1IZD2_9FABA</name>
<dbReference type="InterPro" id="IPR014830">
    <property type="entry name" value="Glycolipid_transfer_prot_dom"/>
</dbReference>
<dbReference type="Pfam" id="PF08718">
    <property type="entry name" value="GLTP"/>
    <property type="match status" value="1"/>
</dbReference>
<keyword evidence="2" id="KW-0813">Transport</keyword>
<dbReference type="AlphaFoldDB" id="A0AAE1IZD2"/>
<comment type="caution">
    <text evidence="5">The sequence shown here is derived from an EMBL/GenBank/DDBJ whole genome shotgun (WGS) entry which is preliminary data.</text>
</comment>
<keyword evidence="6" id="KW-1185">Reference proteome</keyword>
<dbReference type="SUPFAM" id="SSF110004">
    <property type="entry name" value="Glycolipid transfer protein, GLTP"/>
    <property type="match status" value="1"/>
</dbReference>
<evidence type="ECO:0000259" key="4">
    <source>
        <dbReference type="Pfam" id="PF08718"/>
    </source>
</evidence>
<dbReference type="Gene3D" id="1.10.3520.10">
    <property type="entry name" value="Glycolipid transfer protein"/>
    <property type="match status" value="1"/>
</dbReference>